<comment type="caution">
    <text evidence="1">The sequence shown here is derived from an EMBL/GenBank/DDBJ whole genome shotgun (WGS) entry which is preliminary data.</text>
</comment>
<dbReference type="EMBL" id="JAHRIO010004937">
    <property type="protein sequence ID" value="MEQ2160165.1"/>
    <property type="molecule type" value="Genomic_DNA"/>
</dbReference>
<evidence type="ECO:0000313" key="2">
    <source>
        <dbReference type="Proteomes" id="UP001476798"/>
    </source>
</evidence>
<dbReference type="Proteomes" id="UP001476798">
    <property type="component" value="Unassembled WGS sequence"/>
</dbReference>
<sequence length="101" mass="11355">MLLCNCVKTFNTFCIWARGAFSEIVSAEILAIIRHGLVFLLLSHIVLTVKKVISIRCQTKSEFSSSTCCYKNNKFGYLKIGWEVGKNPDCHGVTSTKFSRC</sequence>
<protein>
    <submittedName>
        <fullName evidence="1">Uncharacterized protein</fullName>
    </submittedName>
</protein>
<organism evidence="1 2">
    <name type="scientific">Goodea atripinnis</name>
    <dbReference type="NCBI Taxonomy" id="208336"/>
    <lineage>
        <taxon>Eukaryota</taxon>
        <taxon>Metazoa</taxon>
        <taxon>Chordata</taxon>
        <taxon>Craniata</taxon>
        <taxon>Vertebrata</taxon>
        <taxon>Euteleostomi</taxon>
        <taxon>Actinopterygii</taxon>
        <taxon>Neopterygii</taxon>
        <taxon>Teleostei</taxon>
        <taxon>Neoteleostei</taxon>
        <taxon>Acanthomorphata</taxon>
        <taxon>Ovalentaria</taxon>
        <taxon>Atherinomorphae</taxon>
        <taxon>Cyprinodontiformes</taxon>
        <taxon>Goodeidae</taxon>
        <taxon>Goodea</taxon>
    </lineage>
</organism>
<evidence type="ECO:0000313" key="1">
    <source>
        <dbReference type="EMBL" id="MEQ2160165.1"/>
    </source>
</evidence>
<name>A0ABV0MM45_9TELE</name>
<keyword evidence="2" id="KW-1185">Reference proteome</keyword>
<reference evidence="1 2" key="1">
    <citation type="submission" date="2021-06" db="EMBL/GenBank/DDBJ databases">
        <authorList>
            <person name="Palmer J.M."/>
        </authorList>
    </citation>
    <scope>NUCLEOTIDE SEQUENCE [LARGE SCALE GENOMIC DNA]</scope>
    <source>
        <strain evidence="1 2">GA_2019</strain>
        <tissue evidence="1">Muscle</tissue>
    </source>
</reference>
<proteinExistence type="predicted"/>
<gene>
    <name evidence="1" type="ORF">GOODEAATRI_030694</name>
</gene>
<accession>A0ABV0MM45</accession>